<sequence>MTLFIFVVNFKTKKKNHDGIKEVAKVEGLYPLLLLMNSVTKKSCYKLVLTSIFDGPAHSFIIFSCGLSIFILKSFSLCLQ</sequence>
<evidence type="ECO:0000313" key="3">
    <source>
        <dbReference type="Proteomes" id="UP000291084"/>
    </source>
</evidence>
<feature type="transmembrane region" description="Helical" evidence="1">
    <location>
        <begin position="57"/>
        <end position="79"/>
    </location>
</feature>
<organism evidence="2 3">
    <name type="scientific">Vigna angularis var. angularis</name>
    <dbReference type="NCBI Taxonomy" id="157739"/>
    <lineage>
        <taxon>Eukaryota</taxon>
        <taxon>Viridiplantae</taxon>
        <taxon>Streptophyta</taxon>
        <taxon>Embryophyta</taxon>
        <taxon>Tracheophyta</taxon>
        <taxon>Spermatophyta</taxon>
        <taxon>Magnoliopsida</taxon>
        <taxon>eudicotyledons</taxon>
        <taxon>Gunneridae</taxon>
        <taxon>Pentapetalae</taxon>
        <taxon>rosids</taxon>
        <taxon>fabids</taxon>
        <taxon>Fabales</taxon>
        <taxon>Fabaceae</taxon>
        <taxon>Papilionoideae</taxon>
        <taxon>50 kb inversion clade</taxon>
        <taxon>NPAAA clade</taxon>
        <taxon>indigoferoid/millettioid clade</taxon>
        <taxon>Phaseoleae</taxon>
        <taxon>Vigna</taxon>
    </lineage>
</organism>
<accession>A0A0S3T7F8</accession>
<evidence type="ECO:0000256" key="1">
    <source>
        <dbReference type="SAM" id="Phobius"/>
    </source>
</evidence>
<name>A0A0S3T7F8_PHAAN</name>
<dbReference type="Proteomes" id="UP000291084">
    <property type="component" value="Chromosome 11"/>
</dbReference>
<keyword evidence="1" id="KW-1133">Transmembrane helix</keyword>
<dbReference type="EMBL" id="AP015044">
    <property type="protein sequence ID" value="BAU01151.1"/>
    <property type="molecule type" value="Genomic_DNA"/>
</dbReference>
<proteinExistence type="predicted"/>
<gene>
    <name evidence="2" type="primary">Vigan.11G031900</name>
    <name evidence="2" type="ORF">VIGAN_11031900</name>
</gene>
<dbReference type="AlphaFoldDB" id="A0A0S3T7F8"/>
<keyword evidence="3" id="KW-1185">Reference proteome</keyword>
<reference evidence="2 3" key="1">
    <citation type="journal article" date="2015" name="Sci. Rep.">
        <title>The power of single molecule real-time sequencing technology in the de novo assembly of a eukaryotic genome.</title>
        <authorList>
            <person name="Sakai H."/>
            <person name="Naito K."/>
            <person name="Ogiso-Tanaka E."/>
            <person name="Takahashi Y."/>
            <person name="Iseki K."/>
            <person name="Muto C."/>
            <person name="Satou K."/>
            <person name="Teruya K."/>
            <person name="Shiroma A."/>
            <person name="Shimoji M."/>
            <person name="Hirano T."/>
            <person name="Itoh T."/>
            <person name="Kaga A."/>
            <person name="Tomooka N."/>
        </authorList>
    </citation>
    <scope>NUCLEOTIDE SEQUENCE [LARGE SCALE GENOMIC DNA]</scope>
    <source>
        <strain evidence="3">cv. Shumari</strain>
    </source>
</reference>
<keyword evidence="1" id="KW-0472">Membrane</keyword>
<keyword evidence="1" id="KW-0812">Transmembrane</keyword>
<protein>
    <submittedName>
        <fullName evidence="2">Uncharacterized protein</fullName>
    </submittedName>
</protein>
<evidence type="ECO:0000313" key="2">
    <source>
        <dbReference type="EMBL" id="BAU01151.1"/>
    </source>
</evidence>